<proteinExistence type="predicted"/>
<evidence type="ECO:0000313" key="2">
    <source>
        <dbReference type="Proteomes" id="UP000590412"/>
    </source>
</evidence>
<protein>
    <submittedName>
        <fullName evidence="1">Uncharacterized protein</fullName>
    </submittedName>
</protein>
<dbReference type="AlphaFoldDB" id="A0A8X7NP75"/>
<name>A0A8X7NP75_CANPA</name>
<gene>
    <name evidence="1" type="ORF">FOB60_000836</name>
</gene>
<evidence type="ECO:0000313" key="1">
    <source>
        <dbReference type="EMBL" id="KAF6059254.1"/>
    </source>
</evidence>
<accession>A0A8X7NP75</accession>
<reference evidence="1" key="1">
    <citation type="submission" date="2020-03" db="EMBL/GenBank/DDBJ databases">
        <title>FDA dAtabase for Regulatory Grade micrObial Sequences (FDA-ARGOS): Supporting development and validation of Infectious Disease Dx tests.</title>
        <authorList>
            <person name="Campos J."/>
            <person name="Goldberg B."/>
            <person name="Tallon L."/>
            <person name="Sadzewicz L."/>
            <person name="Vavikolanu K."/>
            <person name="Mehta A."/>
            <person name="Aluvathingal J."/>
            <person name="Nadendla S."/>
            <person name="Nandy P."/>
            <person name="Geyer C."/>
            <person name="Yan Y."/>
            <person name="Sichtig H."/>
        </authorList>
    </citation>
    <scope>NUCLEOTIDE SEQUENCE [LARGE SCALE GENOMIC DNA]</scope>
    <source>
        <strain evidence="1">FDAARGOS_652</strain>
    </source>
</reference>
<dbReference type="Proteomes" id="UP000590412">
    <property type="component" value="Unassembled WGS sequence"/>
</dbReference>
<sequence>MKLSDLPVELLLKVLPIEDNLMCFPEHIIFHWLNLLPQTESFKRVAKAVHHRENNEFVGAFLFEKNCCNQAEVEERESLVKLHSRFEEKLYINPGYSVGSQFYKSSLTLASKWLSNWLTYSKPLSELFCGFRETTGRTSANVC</sequence>
<dbReference type="OrthoDB" id="10647963at2759"/>
<dbReference type="EMBL" id="JABWAB010000001">
    <property type="protein sequence ID" value="KAF6059254.1"/>
    <property type="molecule type" value="Genomic_DNA"/>
</dbReference>
<organism evidence="1 2">
    <name type="scientific">Candida parapsilosis</name>
    <name type="common">Yeast</name>
    <dbReference type="NCBI Taxonomy" id="5480"/>
    <lineage>
        <taxon>Eukaryota</taxon>
        <taxon>Fungi</taxon>
        <taxon>Dikarya</taxon>
        <taxon>Ascomycota</taxon>
        <taxon>Saccharomycotina</taxon>
        <taxon>Pichiomycetes</taxon>
        <taxon>Debaryomycetaceae</taxon>
        <taxon>Candida/Lodderomyces clade</taxon>
        <taxon>Candida</taxon>
    </lineage>
</organism>
<comment type="caution">
    <text evidence="1">The sequence shown here is derived from an EMBL/GenBank/DDBJ whole genome shotgun (WGS) entry which is preliminary data.</text>
</comment>